<evidence type="ECO:0000256" key="1">
    <source>
        <dbReference type="ARBA" id="ARBA00022553"/>
    </source>
</evidence>
<keyword evidence="4" id="KW-1185">Reference proteome</keyword>
<accession>A0A9X3LFQ4</accession>
<dbReference type="CDD" id="cd07041">
    <property type="entry name" value="STAS_RsbR_RsbS_like"/>
    <property type="match status" value="1"/>
</dbReference>
<dbReference type="EMBL" id="JAMKBJ010000005">
    <property type="protein sequence ID" value="MCZ8537058.1"/>
    <property type="molecule type" value="Genomic_DNA"/>
</dbReference>
<dbReference type="Proteomes" id="UP001152173">
    <property type="component" value="Unassembled WGS sequence"/>
</dbReference>
<sequence length="280" mass="32100">MSTFALLNYLKEQADQITEDWLNARATEPGSFYSCETSPDVERLLRKQHKQTVQLLISSLYQDETEFLEKLEDWAQTVAMSRVENRIAIHVVVEFLGKTRALFWQYIHRFIHDTNVDVDKNSVAEWSEMLHSGFDKMIVKFTEYYHAFNETRLSEHQALIKLLEIPLIKICDKVSVLPLIGVINSERGLSLLNDIPLKCSENKVESLIIDLSGVIQIEEAVAFQLTQLVQVFNLMGIESYISGIRPEVARNAISFGRDFHTITKISSVQEVIGKHTEVKV</sequence>
<dbReference type="InterPro" id="IPR002645">
    <property type="entry name" value="STAS_dom"/>
</dbReference>
<dbReference type="Pfam" id="PF01740">
    <property type="entry name" value="STAS"/>
    <property type="match status" value="1"/>
</dbReference>
<organism evidence="3 4">
    <name type="scientific">Paenisporosarcina quisquiliarum</name>
    <dbReference type="NCBI Taxonomy" id="365346"/>
    <lineage>
        <taxon>Bacteria</taxon>
        <taxon>Bacillati</taxon>
        <taxon>Bacillota</taxon>
        <taxon>Bacilli</taxon>
        <taxon>Bacillales</taxon>
        <taxon>Caryophanaceae</taxon>
        <taxon>Paenisporosarcina</taxon>
    </lineage>
</organism>
<dbReference type="Gene3D" id="1.10.490.70">
    <property type="entry name" value="Histidine kinase N-terminal domain"/>
    <property type="match status" value="1"/>
</dbReference>
<keyword evidence="1" id="KW-0597">Phosphoprotein</keyword>
<dbReference type="InterPro" id="IPR036513">
    <property type="entry name" value="STAS_dom_sf"/>
</dbReference>
<dbReference type="PANTHER" id="PTHR33745:SF3">
    <property type="entry name" value="RSBT CO-ANTAGONIST PROTEIN RSBRC"/>
    <property type="match status" value="1"/>
</dbReference>
<evidence type="ECO:0000313" key="3">
    <source>
        <dbReference type="EMBL" id="MCZ8537058.1"/>
    </source>
</evidence>
<reference evidence="3" key="1">
    <citation type="submission" date="2022-05" db="EMBL/GenBank/DDBJ databases">
        <authorList>
            <person name="Colautti A."/>
            <person name="Iacumin L."/>
        </authorList>
    </citation>
    <scope>NUCLEOTIDE SEQUENCE</scope>
    <source>
        <strain evidence="3">SK 55</strain>
    </source>
</reference>
<comment type="caution">
    <text evidence="3">The sequence shown here is derived from an EMBL/GenBank/DDBJ whole genome shotgun (WGS) entry which is preliminary data.</text>
</comment>
<dbReference type="RefSeq" id="WP_269926153.1">
    <property type="nucleotide sequence ID" value="NZ_JAMKBJ010000005.1"/>
</dbReference>
<proteinExistence type="predicted"/>
<name>A0A9X3LFQ4_9BACL</name>
<evidence type="ECO:0000259" key="2">
    <source>
        <dbReference type="PROSITE" id="PS50801"/>
    </source>
</evidence>
<dbReference type="PANTHER" id="PTHR33745">
    <property type="entry name" value="RSBT ANTAGONIST PROTEIN RSBS-RELATED"/>
    <property type="match status" value="1"/>
</dbReference>
<dbReference type="Gene3D" id="3.30.750.24">
    <property type="entry name" value="STAS domain"/>
    <property type="match status" value="1"/>
</dbReference>
<gene>
    <name evidence="3" type="ORF">M9R32_07700</name>
</gene>
<protein>
    <submittedName>
        <fullName evidence="3">STAS domain-containing protein</fullName>
    </submittedName>
</protein>
<dbReference type="AlphaFoldDB" id="A0A9X3LFQ4"/>
<dbReference type="PROSITE" id="PS50801">
    <property type="entry name" value="STAS"/>
    <property type="match status" value="1"/>
</dbReference>
<feature type="domain" description="STAS" evidence="2">
    <location>
        <begin position="164"/>
        <end position="275"/>
    </location>
</feature>
<dbReference type="InterPro" id="IPR051932">
    <property type="entry name" value="Bact_StressResp_Reg"/>
</dbReference>
<evidence type="ECO:0000313" key="4">
    <source>
        <dbReference type="Proteomes" id="UP001152173"/>
    </source>
</evidence>
<dbReference type="SUPFAM" id="SSF52091">
    <property type="entry name" value="SpoIIaa-like"/>
    <property type="match status" value="1"/>
</dbReference>